<evidence type="ECO:0000256" key="1">
    <source>
        <dbReference type="SAM" id="Phobius"/>
    </source>
</evidence>
<keyword evidence="3" id="KW-1185">Reference proteome</keyword>
<name>A0A5B7ENN2_PORTR</name>
<proteinExistence type="predicted"/>
<dbReference type="EMBL" id="VSRR010003141">
    <property type="protein sequence ID" value="MPC34836.1"/>
    <property type="molecule type" value="Genomic_DNA"/>
</dbReference>
<protein>
    <submittedName>
        <fullName evidence="2">Uncharacterized protein</fullName>
    </submittedName>
</protein>
<organism evidence="2 3">
    <name type="scientific">Portunus trituberculatus</name>
    <name type="common">Swimming crab</name>
    <name type="synonym">Neptunus trituberculatus</name>
    <dbReference type="NCBI Taxonomy" id="210409"/>
    <lineage>
        <taxon>Eukaryota</taxon>
        <taxon>Metazoa</taxon>
        <taxon>Ecdysozoa</taxon>
        <taxon>Arthropoda</taxon>
        <taxon>Crustacea</taxon>
        <taxon>Multicrustacea</taxon>
        <taxon>Malacostraca</taxon>
        <taxon>Eumalacostraca</taxon>
        <taxon>Eucarida</taxon>
        <taxon>Decapoda</taxon>
        <taxon>Pleocyemata</taxon>
        <taxon>Brachyura</taxon>
        <taxon>Eubrachyura</taxon>
        <taxon>Portunoidea</taxon>
        <taxon>Portunidae</taxon>
        <taxon>Portuninae</taxon>
        <taxon>Portunus</taxon>
    </lineage>
</organism>
<reference evidence="2 3" key="1">
    <citation type="submission" date="2019-05" db="EMBL/GenBank/DDBJ databases">
        <title>Another draft genome of Portunus trituberculatus and its Hox gene families provides insights of decapod evolution.</title>
        <authorList>
            <person name="Jeong J.-H."/>
            <person name="Song I."/>
            <person name="Kim S."/>
            <person name="Choi T."/>
            <person name="Kim D."/>
            <person name="Ryu S."/>
            <person name="Kim W."/>
        </authorList>
    </citation>
    <scope>NUCLEOTIDE SEQUENCE [LARGE SCALE GENOMIC DNA]</scope>
    <source>
        <tissue evidence="2">Muscle</tissue>
    </source>
</reference>
<feature type="transmembrane region" description="Helical" evidence="1">
    <location>
        <begin position="67"/>
        <end position="84"/>
    </location>
</feature>
<comment type="caution">
    <text evidence="2">The sequence shown here is derived from an EMBL/GenBank/DDBJ whole genome shotgun (WGS) entry which is preliminary data.</text>
</comment>
<evidence type="ECO:0000313" key="2">
    <source>
        <dbReference type="EMBL" id="MPC34836.1"/>
    </source>
</evidence>
<keyword evidence="1" id="KW-0472">Membrane</keyword>
<accession>A0A5B7ENN2</accession>
<sequence length="98" mass="11114">MSYSKYRVKLQSSLAHSDKTAATQWLIPQHQNCCCDLVLTHLIVFQTADFVEHGICYAIMMKSKKQCFYPLVALAILFIVLPILEPISPPQRIFGVTT</sequence>
<gene>
    <name evidence="2" type="ORF">E2C01_028240</name>
</gene>
<keyword evidence="1" id="KW-1133">Transmembrane helix</keyword>
<evidence type="ECO:0000313" key="3">
    <source>
        <dbReference type="Proteomes" id="UP000324222"/>
    </source>
</evidence>
<dbReference type="Proteomes" id="UP000324222">
    <property type="component" value="Unassembled WGS sequence"/>
</dbReference>
<dbReference type="AlphaFoldDB" id="A0A5B7ENN2"/>
<keyword evidence="1" id="KW-0812">Transmembrane</keyword>